<dbReference type="AlphaFoldDB" id="A0AAD5DQ67"/>
<accession>A0AAD5DQ67</accession>
<keyword evidence="4" id="KW-1185">Reference proteome</keyword>
<feature type="region of interest" description="Disordered" evidence="1">
    <location>
        <begin position="149"/>
        <end position="177"/>
    </location>
</feature>
<keyword evidence="2" id="KW-0812">Transmembrane</keyword>
<evidence type="ECO:0000313" key="4">
    <source>
        <dbReference type="Proteomes" id="UP001205105"/>
    </source>
</evidence>
<dbReference type="EMBL" id="JADXDR010000125">
    <property type="protein sequence ID" value="KAI7838469.1"/>
    <property type="molecule type" value="Genomic_DNA"/>
</dbReference>
<evidence type="ECO:0000256" key="1">
    <source>
        <dbReference type="SAM" id="MobiDB-lite"/>
    </source>
</evidence>
<organism evidence="3 4">
    <name type="scientific">Chlorella ohadii</name>
    <dbReference type="NCBI Taxonomy" id="2649997"/>
    <lineage>
        <taxon>Eukaryota</taxon>
        <taxon>Viridiplantae</taxon>
        <taxon>Chlorophyta</taxon>
        <taxon>core chlorophytes</taxon>
        <taxon>Trebouxiophyceae</taxon>
        <taxon>Chlorellales</taxon>
        <taxon>Chlorellaceae</taxon>
        <taxon>Chlorella clade</taxon>
        <taxon>Chlorella</taxon>
    </lineage>
</organism>
<protein>
    <submittedName>
        <fullName evidence="3">Uncharacterized protein</fullName>
    </submittedName>
</protein>
<comment type="caution">
    <text evidence="3">The sequence shown here is derived from an EMBL/GenBank/DDBJ whole genome shotgun (WGS) entry which is preliminary data.</text>
</comment>
<proteinExistence type="predicted"/>
<dbReference type="Proteomes" id="UP001205105">
    <property type="component" value="Unassembled WGS sequence"/>
</dbReference>
<evidence type="ECO:0000313" key="3">
    <source>
        <dbReference type="EMBL" id="KAI7838469.1"/>
    </source>
</evidence>
<feature type="transmembrane region" description="Helical" evidence="2">
    <location>
        <begin position="50"/>
        <end position="69"/>
    </location>
</feature>
<keyword evidence="2" id="KW-0472">Membrane</keyword>
<keyword evidence="2" id="KW-1133">Transmembrane helix</keyword>
<gene>
    <name evidence="3" type="ORF">COHA_007732</name>
</gene>
<feature type="transmembrane region" description="Helical" evidence="2">
    <location>
        <begin position="119"/>
        <end position="138"/>
    </location>
</feature>
<evidence type="ECO:0000256" key="2">
    <source>
        <dbReference type="SAM" id="Phobius"/>
    </source>
</evidence>
<reference evidence="3" key="1">
    <citation type="submission" date="2020-11" db="EMBL/GenBank/DDBJ databases">
        <title>Chlorella ohadii genome sequencing and assembly.</title>
        <authorList>
            <person name="Murik O."/>
            <person name="Treves H."/>
            <person name="Kedem I."/>
            <person name="Shotland Y."/>
            <person name="Kaplan A."/>
        </authorList>
    </citation>
    <scope>NUCLEOTIDE SEQUENCE</scope>
    <source>
        <strain evidence="3">1</strain>
    </source>
</reference>
<feature type="transmembrane region" description="Helical" evidence="2">
    <location>
        <begin position="81"/>
        <end position="99"/>
    </location>
</feature>
<name>A0AAD5DQ67_9CHLO</name>
<sequence length="177" mass="18381">MTSLSSPPKLAVLASLVFALAGAIFAVGGLASLQADTPAQVEAQFKPYHYCWFLGVLELFSLGFGIFAVVKDYHKLQGPVITFLAIATSTILPLISQHIYNTAQLPGGNGSALRGNITIAGLLWAVIGNFFVLLATAYHNLASPDAQQGTAHFPGRNGSSDGGSSAKHKNLDAAAGV</sequence>